<keyword evidence="1" id="KW-0808">Transferase</keyword>
<keyword evidence="5" id="KW-1185">Reference proteome</keyword>
<proteinExistence type="predicted"/>
<dbReference type="RefSeq" id="WP_191704223.1">
    <property type="nucleotide sequence ID" value="NZ_JACSPW010000010.1"/>
</dbReference>
<comment type="caution">
    <text evidence="4">The sequence shown here is derived from an EMBL/GenBank/DDBJ whole genome shotgun (WGS) entry which is preliminary data.</text>
</comment>
<dbReference type="Gene3D" id="3.40.630.30">
    <property type="match status" value="1"/>
</dbReference>
<sequence length="160" mass="18113">MLDTIRSVSDGDQIIEVIHAAFKCYEDDPMPSSALIETASTIKKELESNVLIFGAEVLGQLAGVVKVRCFKDHFYFSRLSVLPEFQGQGIASAIVRYIEKQAIQEQTPYVRCKVRKSEGDNIRLYKKLGYHISQEEVMTSPLGFVMETVTMEKEIDWEGN</sequence>
<dbReference type="EMBL" id="JACSPW010000010">
    <property type="protein sequence ID" value="MBD8033697.1"/>
    <property type="molecule type" value="Genomic_DNA"/>
</dbReference>
<evidence type="ECO:0000313" key="4">
    <source>
        <dbReference type="EMBL" id="MBD8033697.1"/>
    </source>
</evidence>
<dbReference type="CDD" id="cd04301">
    <property type="entry name" value="NAT_SF"/>
    <property type="match status" value="1"/>
</dbReference>
<keyword evidence="2" id="KW-0012">Acyltransferase</keyword>
<evidence type="ECO:0000256" key="1">
    <source>
        <dbReference type="ARBA" id="ARBA00022679"/>
    </source>
</evidence>
<dbReference type="Pfam" id="PF13508">
    <property type="entry name" value="Acetyltransf_7"/>
    <property type="match status" value="1"/>
</dbReference>
<dbReference type="InterPro" id="IPR000182">
    <property type="entry name" value="GNAT_dom"/>
</dbReference>
<dbReference type="InterPro" id="IPR016181">
    <property type="entry name" value="Acyl_CoA_acyltransferase"/>
</dbReference>
<name>A0ABR8XP26_9BACL</name>
<dbReference type="Proteomes" id="UP000600565">
    <property type="component" value="Unassembled WGS sequence"/>
</dbReference>
<accession>A0ABR8XP26</accession>
<evidence type="ECO:0000256" key="2">
    <source>
        <dbReference type="ARBA" id="ARBA00023315"/>
    </source>
</evidence>
<gene>
    <name evidence="4" type="ORF">H9632_11525</name>
</gene>
<dbReference type="PROSITE" id="PS51186">
    <property type="entry name" value="GNAT"/>
    <property type="match status" value="1"/>
</dbReference>
<evidence type="ECO:0000259" key="3">
    <source>
        <dbReference type="PROSITE" id="PS51186"/>
    </source>
</evidence>
<dbReference type="SUPFAM" id="SSF55729">
    <property type="entry name" value="Acyl-CoA N-acyltransferases (Nat)"/>
    <property type="match status" value="1"/>
</dbReference>
<evidence type="ECO:0000313" key="5">
    <source>
        <dbReference type="Proteomes" id="UP000600565"/>
    </source>
</evidence>
<dbReference type="InterPro" id="IPR050832">
    <property type="entry name" value="Bact_Acetyltransf"/>
</dbReference>
<organism evidence="4 5">
    <name type="scientific">Solibacillus merdavium</name>
    <dbReference type="NCBI Taxonomy" id="2762218"/>
    <lineage>
        <taxon>Bacteria</taxon>
        <taxon>Bacillati</taxon>
        <taxon>Bacillota</taxon>
        <taxon>Bacilli</taxon>
        <taxon>Bacillales</taxon>
        <taxon>Caryophanaceae</taxon>
        <taxon>Solibacillus</taxon>
    </lineage>
</organism>
<reference evidence="4 5" key="1">
    <citation type="submission" date="2020-08" db="EMBL/GenBank/DDBJ databases">
        <title>A Genomic Blueprint of the Chicken Gut Microbiome.</title>
        <authorList>
            <person name="Gilroy R."/>
            <person name="Ravi A."/>
            <person name="Getino M."/>
            <person name="Pursley I."/>
            <person name="Horton D.L."/>
            <person name="Alikhan N.-F."/>
            <person name="Baker D."/>
            <person name="Gharbi K."/>
            <person name="Hall N."/>
            <person name="Watson M."/>
            <person name="Adriaenssens E.M."/>
            <person name="Foster-Nyarko E."/>
            <person name="Jarju S."/>
            <person name="Secka A."/>
            <person name="Antonio M."/>
            <person name="Oren A."/>
            <person name="Chaudhuri R."/>
            <person name="La Ragione R.M."/>
            <person name="Hildebrand F."/>
            <person name="Pallen M.J."/>
        </authorList>
    </citation>
    <scope>NUCLEOTIDE SEQUENCE [LARGE SCALE GENOMIC DNA]</scope>
    <source>
        <strain evidence="4 5">Sa1YVA6</strain>
    </source>
</reference>
<dbReference type="PANTHER" id="PTHR43877">
    <property type="entry name" value="AMINOALKYLPHOSPHONATE N-ACETYLTRANSFERASE-RELATED-RELATED"/>
    <property type="match status" value="1"/>
</dbReference>
<protein>
    <submittedName>
        <fullName evidence="4">GNAT family N-acetyltransferase</fullName>
    </submittedName>
</protein>
<feature type="domain" description="N-acetyltransferase" evidence="3">
    <location>
        <begin position="1"/>
        <end position="156"/>
    </location>
</feature>